<dbReference type="InParanoid" id="Q23FD1"/>
<feature type="transmembrane region" description="Helical" evidence="2">
    <location>
        <begin position="293"/>
        <end position="314"/>
    </location>
</feature>
<evidence type="ECO:0000256" key="1">
    <source>
        <dbReference type="SAM" id="Coils"/>
    </source>
</evidence>
<keyword evidence="2 3" id="KW-0812">Transmembrane</keyword>
<keyword evidence="4" id="KW-1185">Reference proteome</keyword>
<feature type="transmembrane region" description="Helical" evidence="2">
    <location>
        <begin position="361"/>
        <end position="380"/>
    </location>
</feature>
<dbReference type="HOGENOM" id="CLU_427974_0_0_1"/>
<organism evidence="3 4">
    <name type="scientific">Tetrahymena thermophila (strain SB210)</name>
    <dbReference type="NCBI Taxonomy" id="312017"/>
    <lineage>
        <taxon>Eukaryota</taxon>
        <taxon>Sar</taxon>
        <taxon>Alveolata</taxon>
        <taxon>Ciliophora</taxon>
        <taxon>Intramacronucleata</taxon>
        <taxon>Oligohymenophorea</taxon>
        <taxon>Hymenostomatida</taxon>
        <taxon>Tetrahymenina</taxon>
        <taxon>Tetrahymenidae</taxon>
        <taxon>Tetrahymena</taxon>
    </lineage>
</organism>
<name>Q23FD1_TETTS</name>
<feature type="transmembrane region" description="Helical" evidence="2">
    <location>
        <begin position="228"/>
        <end position="254"/>
    </location>
</feature>
<feature type="transmembrane region" description="Helical" evidence="2">
    <location>
        <begin position="392"/>
        <end position="416"/>
    </location>
</feature>
<feature type="transmembrane region" description="Helical" evidence="2">
    <location>
        <begin position="204"/>
        <end position="222"/>
    </location>
</feature>
<protein>
    <submittedName>
        <fullName evidence="3">Transmembrane protein, putative</fullName>
    </submittedName>
</protein>
<feature type="transmembrane region" description="Helical" evidence="2">
    <location>
        <begin position="53"/>
        <end position="72"/>
    </location>
</feature>
<dbReference type="Proteomes" id="UP000009168">
    <property type="component" value="Unassembled WGS sequence"/>
</dbReference>
<gene>
    <name evidence="3" type="ORF">TTHERM_00378860</name>
</gene>
<accession>Q23FD1</accession>
<dbReference type="RefSeq" id="XP_001015467.1">
    <property type="nucleotide sequence ID" value="XM_001015467.1"/>
</dbReference>
<keyword evidence="2" id="KW-1133">Transmembrane helix</keyword>
<dbReference type="KEGG" id="tet:TTHERM_00378860"/>
<dbReference type="EMBL" id="GG662706">
    <property type="protein sequence ID" value="EAR95222.1"/>
    <property type="molecule type" value="Genomic_DNA"/>
</dbReference>
<evidence type="ECO:0000313" key="3">
    <source>
        <dbReference type="EMBL" id="EAR95222.1"/>
    </source>
</evidence>
<keyword evidence="2" id="KW-0472">Membrane</keyword>
<evidence type="ECO:0000256" key="2">
    <source>
        <dbReference type="SAM" id="Phobius"/>
    </source>
</evidence>
<keyword evidence="1" id="KW-0175">Coiled coil</keyword>
<sequence>MHQVNLVELHNNDREQLLTEKDTMLANSERLPGFVQEYQVMIIRKLNQKETRIMLMVMSLEAYLSIILFGYLELTAANNLFEVYQFFPYVIMTVLMVEIVLKINLTFNLKREAHQFYDDININHLIHKKKNLSQTIGQDQNKELICLWGILQLEIFYIQCLSRKLQEYTQRILEYESNQNQIKEQQVCHQSIQAIYSYMRFRQLYVTLKICIFLLLLNNIYGKNSSEIVVLVIYISFLTLLNIWFNYHIAVVYLFCRSFILSLRDFVILICEISIKCSHSLMFLYLLTHLDGVYIIFSSAFICICSIMGATITIQLNTNFDAQYQGIFDMVFLGYSVNYYIGLKHREYFVKNVAYTYKKDLLKQFIIFIIQLAIILYYYYSNLPEFNIHEQFVIGLISALFIIRVSMTLFKITYYLKPKQILIRLKTFSGVPHFIEETITSPQTLNPAPNNLRELWQQQQEIQLQQQQQYESELKSEVNSATEKDLNTCPTSQIPQLNKCQSKNNQRRLLIQKLITQKLELSPYKLTFYSDQDIYEFEQTQELQLILSELIKYKKTELIFLISNQIKIFNQYGHINVLIHRYNKELMLFIERFIIPDAGSIQIDSCYEHNSDIYIQLILLYNTINKEFDVNTKITLQPQDMISKLPVNRHQKNNQLKAIRNVINSKMITILKIIIMNRIVSQYLYQSSCYVLYDLAQID</sequence>
<proteinExistence type="predicted"/>
<dbReference type="AlphaFoldDB" id="Q23FD1"/>
<feature type="transmembrane region" description="Helical" evidence="2">
    <location>
        <begin position="84"/>
        <end position="101"/>
    </location>
</feature>
<feature type="coiled-coil region" evidence="1">
    <location>
        <begin position="158"/>
        <end position="185"/>
    </location>
</feature>
<dbReference type="GeneID" id="7828284"/>
<evidence type="ECO:0000313" key="4">
    <source>
        <dbReference type="Proteomes" id="UP000009168"/>
    </source>
</evidence>
<reference evidence="4" key="1">
    <citation type="journal article" date="2006" name="PLoS Biol.">
        <title>Macronuclear genome sequence of the ciliate Tetrahymena thermophila, a model eukaryote.</title>
        <authorList>
            <person name="Eisen J.A."/>
            <person name="Coyne R.S."/>
            <person name="Wu M."/>
            <person name="Wu D."/>
            <person name="Thiagarajan M."/>
            <person name="Wortman J.R."/>
            <person name="Badger J.H."/>
            <person name="Ren Q."/>
            <person name="Amedeo P."/>
            <person name="Jones K.M."/>
            <person name="Tallon L.J."/>
            <person name="Delcher A.L."/>
            <person name="Salzberg S.L."/>
            <person name="Silva J.C."/>
            <person name="Haas B.J."/>
            <person name="Majoros W.H."/>
            <person name="Farzad M."/>
            <person name="Carlton J.M."/>
            <person name="Smith R.K. Jr."/>
            <person name="Garg J."/>
            <person name="Pearlman R.E."/>
            <person name="Karrer K.M."/>
            <person name="Sun L."/>
            <person name="Manning G."/>
            <person name="Elde N.C."/>
            <person name="Turkewitz A.P."/>
            <person name="Asai D.J."/>
            <person name="Wilkes D.E."/>
            <person name="Wang Y."/>
            <person name="Cai H."/>
            <person name="Collins K."/>
            <person name="Stewart B.A."/>
            <person name="Lee S.R."/>
            <person name="Wilamowska K."/>
            <person name="Weinberg Z."/>
            <person name="Ruzzo W.L."/>
            <person name="Wloga D."/>
            <person name="Gaertig J."/>
            <person name="Frankel J."/>
            <person name="Tsao C.-C."/>
            <person name="Gorovsky M.A."/>
            <person name="Keeling P.J."/>
            <person name="Waller R.F."/>
            <person name="Patron N.J."/>
            <person name="Cherry J.M."/>
            <person name="Stover N.A."/>
            <person name="Krieger C.J."/>
            <person name="del Toro C."/>
            <person name="Ryder H.F."/>
            <person name="Williamson S.C."/>
            <person name="Barbeau R.A."/>
            <person name="Hamilton E.P."/>
            <person name="Orias E."/>
        </authorList>
    </citation>
    <scope>NUCLEOTIDE SEQUENCE [LARGE SCALE GENOMIC DNA]</scope>
    <source>
        <strain evidence="4">SB210</strain>
    </source>
</reference>